<evidence type="ECO:0000313" key="3">
    <source>
        <dbReference type="EMBL" id="APH39488.1"/>
    </source>
</evidence>
<dbReference type="GeneID" id="30583771"/>
<keyword evidence="6" id="KW-1185">Reference proteome</keyword>
<dbReference type="PROSITE" id="PS51192">
    <property type="entry name" value="HELICASE_ATP_BIND_1"/>
    <property type="match status" value="1"/>
</dbReference>
<dbReference type="AlphaFoldDB" id="A0A1L3Q3P4"/>
<accession>A0A1L3Q3P4</accession>
<dbReference type="Gene3D" id="3.90.1570.30">
    <property type="match status" value="1"/>
</dbReference>
<dbReference type="GO" id="GO:0006304">
    <property type="term" value="P:DNA modification"/>
    <property type="evidence" value="ECO:0007669"/>
    <property type="project" value="InterPro"/>
</dbReference>
<dbReference type="InterPro" id="IPR027417">
    <property type="entry name" value="P-loop_NTPase"/>
</dbReference>
<dbReference type="Pfam" id="PF04851">
    <property type="entry name" value="ResIII"/>
    <property type="match status" value="1"/>
</dbReference>
<dbReference type="GO" id="GO:0016787">
    <property type="term" value="F:hydrolase activity"/>
    <property type="evidence" value="ECO:0007669"/>
    <property type="project" value="InterPro"/>
</dbReference>
<feature type="domain" description="Helicase C-terminal" evidence="2">
    <location>
        <begin position="428"/>
        <end position="592"/>
    </location>
</feature>
<dbReference type="SMART" id="SM00487">
    <property type="entry name" value="DEXDc"/>
    <property type="match status" value="1"/>
</dbReference>
<dbReference type="GO" id="GO:0003677">
    <property type="term" value="F:DNA binding"/>
    <property type="evidence" value="ECO:0007669"/>
    <property type="project" value="InterPro"/>
</dbReference>
<evidence type="ECO:0000313" key="6">
    <source>
        <dbReference type="Proteomes" id="UP000186879"/>
    </source>
</evidence>
<dbReference type="Proteomes" id="UP000186879">
    <property type="component" value="Chromosome"/>
</dbReference>
<dbReference type="GO" id="GO:0004519">
    <property type="term" value="F:endonuclease activity"/>
    <property type="evidence" value="ECO:0007669"/>
    <property type="project" value="UniProtKB-KW"/>
</dbReference>
<reference evidence="3 6" key="1">
    <citation type="submission" date="2016-10" db="EMBL/GenBank/DDBJ databases">
        <title>Methanohalophilus halophilus.</title>
        <authorList>
            <person name="L'haridon S."/>
        </authorList>
    </citation>
    <scope>NUCLEOTIDE SEQUENCE [LARGE SCALE GENOMIC DNA]</scope>
    <source>
        <strain evidence="3 6">Z-7982</strain>
    </source>
</reference>
<dbReference type="InterPro" id="IPR001650">
    <property type="entry name" value="Helicase_C-like"/>
</dbReference>
<name>A0A1L3Q3P4_9EURY</name>
<keyword evidence="4" id="KW-0255">Endonuclease</keyword>
<dbReference type="InterPro" id="IPR014001">
    <property type="entry name" value="Helicase_ATP-bd"/>
</dbReference>
<evidence type="ECO:0000313" key="4">
    <source>
        <dbReference type="EMBL" id="RNI09179.1"/>
    </source>
</evidence>
<dbReference type="EMBL" id="FNMU01000002">
    <property type="protein sequence ID" value="SDW27813.1"/>
    <property type="molecule type" value="Genomic_DNA"/>
</dbReference>
<organism evidence="3 6">
    <name type="scientific">Methanohalophilus halophilus</name>
    <dbReference type="NCBI Taxonomy" id="2177"/>
    <lineage>
        <taxon>Archaea</taxon>
        <taxon>Methanobacteriati</taxon>
        <taxon>Methanobacteriota</taxon>
        <taxon>Stenosarchaea group</taxon>
        <taxon>Methanomicrobia</taxon>
        <taxon>Methanosarcinales</taxon>
        <taxon>Methanosarcinaceae</taxon>
        <taxon>Methanohalophilus</taxon>
    </lineage>
</organism>
<dbReference type="KEGG" id="mhaz:BHR79_08345"/>
<dbReference type="GO" id="GO:0120545">
    <property type="term" value="F:nucleic acid conformation isomerase activity"/>
    <property type="evidence" value="ECO:0007669"/>
    <property type="project" value="UniProtKB-ARBA"/>
</dbReference>
<gene>
    <name evidence="3" type="ORF">BHR79_08345</name>
    <name evidence="4" type="ORF">EFE40_06930</name>
    <name evidence="5" type="ORF">SAMN04515625_0577</name>
</gene>
<evidence type="ECO:0000313" key="8">
    <source>
        <dbReference type="Proteomes" id="UP000267921"/>
    </source>
</evidence>
<feature type="domain" description="Helicase ATP-binding" evidence="1">
    <location>
        <begin position="178"/>
        <end position="337"/>
    </location>
</feature>
<dbReference type="PANTHER" id="PTHR47396">
    <property type="entry name" value="TYPE I RESTRICTION ENZYME ECOKI R PROTEIN"/>
    <property type="match status" value="1"/>
</dbReference>
<dbReference type="GO" id="GO:0005829">
    <property type="term" value="C:cytosol"/>
    <property type="evidence" value="ECO:0007669"/>
    <property type="project" value="TreeGrafter"/>
</dbReference>
<sequence length="786" mass="88800">MGHNEADTRAKLIDPKLHDMGWKEDLIRRETTAGAVEIINGGPRRKSGRADYLLCLPAEKGQNPLPVAVIEAKKEDEHADIGIDQAKEYARYLNIPFVFSTNGHLFVQYDDFNKRVTDVFPLDSFPTPEYLKSCYENGKGLSLEDEYAKPLIIPYKGGQAERRYYQDAAIRAAFEKIASRQDKWNRVLLSLATGTGKTRIASQILYKLAESGHLKRALFVCDRNELRRQAYGRMYSVFGDNVDFVENKNPKKNARIIVSTYQALGIDEEGDQSFFLENFPRNYFSHIIIDECHRSAWNKWSIVLTNNPDAVQIGLTATPRKIEESNAAGKGKDEEISRNNIEYFGEPVYEYPYHKGQEDGYLAACEIVKRHPDIDDRILSGPEIVNLGAQDAKTGNPLTIHDARDAYGKKNFERSIILPDRVKAMCEDLMKMFEQTGDVRQKTIIFCVNDKHAGDVANTLNNLYIEKGLPECEKFAFKCTQKGISAGTLGESQEILISNMRGNKNSHFIATTVDLLTTGVDIPCIENIVFFNYVNSPIQFYQMVGRGTRIDEGFNKYMFRLYDYTNVTNLFGKEFISSPKPAPSKPTKKKQGEKQKIARVHGYDVEIKDEGTFILMRDDVTGKEKPVTVEEYKEKLAESLVAQAQDIDLLRELWVKPEDRKHLISALPGGTQGAYLLRNLLELDNCDIFDLFAEIGFGVAAKTRDERVEAFGYKNSEWLMSLPSDSSEVIRALANQFKENGIEELESRDVFSVPEVKNSGGIKALGKVGIKVNNLITDVKERLLAA</sequence>
<keyword evidence="4" id="KW-0378">Hydrolase</keyword>
<reference evidence="5 7" key="2">
    <citation type="submission" date="2016-10" db="EMBL/GenBank/DDBJ databases">
        <authorList>
            <person name="de Groot N.N."/>
        </authorList>
    </citation>
    <scope>NUCLEOTIDE SEQUENCE [LARGE SCALE GENOMIC DNA]</scope>
    <source>
        <strain evidence="5 7">Z-7982</strain>
    </source>
</reference>
<dbReference type="GO" id="GO:0140097">
    <property type="term" value="F:catalytic activity, acting on DNA"/>
    <property type="evidence" value="ECO:0007669"/>
    <property type="project" value="UniProtKB-ARBA"/>
</dbReference>
<keyword evidence="4" id="KW-0540">Nuclease</keyword>
<dbReference type="Proteomes" id="UP000267921">
    <property type="component" value="Unassembled WGS sequence"/>
</dbReference>
<dbReference type="GO" id="GO:0005524">
    <property type="term" value="F:ATP binding"/>
    <property type="evidence" value="ECO:0007669"/>
    <property type="project" value="InterPro"/>
</dbReference>
<reference evidence="4 8" key="3">
    <citation type="submission" date="2018-10" db="EMBL/GenBank/DDBJ databases">
        <title>Cultivation of a novel Methanohalophilus strain from Kebrit Deep of the Red Sea and a genomic comparison of members of the genus Methanohalophilus.</title>
        <authorList>
            <person name="Guan Y."/>
            <person name="Ngugi D.K."/>
            <person name="Stingl U."/>
        </authorList>
    </citation>
    <scope>NUCLEOTIDE SEQUENCE [LARGE SCALE GENOMIC DNA]</scope>
    <source>
        <strain evidence="4 8">DSM 3094</strain>
    </source>
</reference>
<dbReference type="PROSITE" id="PS51194">
    <property type="entry name" value="HELICASE_CTER"/>
    <property type="match status" value="1"/>
</dbReference>
<dbReference type="EMBL" id="RJJG01000004">
    <property type="protein sequence ID" value="RNI09179.1"/>
    <property type="molecule type" value="Genomic_DNA"/>
</dbReference>
<evidence type="ECO:0000259" key="1">
    <source>
        <dbReference type="PROSITE" id="PS51192"/>
    </source>
</evidence>
<dbReference type="RefSeq" id="WP_072561911.1">
    <property type="nucleotide sequence ID" value="NZ_CP017921.1"/>
</dbReference>
<dbReference type="Gene3D" id="3.40.50.300">
    <property type="entry name" value="P-loop containing nucleotide triphosphate hydrolases"/>
    <property type="match status" value="2"/>
</dbReference>
<dbReference type="SMART" id="SM00490">
    <property type="entry name" value="HELICc"/>
    <property type="match status" value="1"/>
</dbReference>
<dbReference type="InterPro" id="IPR006935">
    <property type="entry name" value="Helicase/UvrB_N"/>
</dbReference>
<proteinExistence type="predicted"/>
<dbReference type="Proteomes" id="UP000198669">
    <property type="component" value="Unassembled WGS sequence"/>
</dbReference>
<dbReference type="Pfam" id="PF00271">
    <property type="entry name" value="Helicase_C"/>
    <property type="match status" value="1"/>
</dbReference>
<protein>
    <submittedName>
        <fullName evidence="4">Restriction endonuclease subunit R</fullName>
    </submittedName>
    <submittedName>
        <fullName evidence="5">Type I restriction enzyme, R subunit</fullName>
    </submittedName>
</protein>
<dbReference type="Pfam" id="PF08463">
    <property type="entry name" value="EcoEI_R_C"/>
    <property type="match status" value="1"/>
</dbReference>
<dbReference type="STRING" id="2177.BHR79_08345"/>
<evidence type="ECO:0000259" key="2">
    <source>
        <dbReference type="PROSITE" id="PS51194"/>
    </source>
</evidence>
<dbReference type="SUPFAM" id="SSF52540">
    <property type="entry name" value="P-loop containing nucleoside triphosphate hydrolases"/>
    <property type="match status" value="1"/>
</dbReference>
<evidence type="ECO:0000313" key="5">
    <source>
        <dbReference type="EMBL" id="SDW27813.1"/>
    </source>
</evidence>
<dbReference type="OrthoDB" id="11644at2157"/>
<dbReference type="InterPro" id="IPR050742">
    <property type="entry name" value="Helicase_Restrict-Modif_Enz"/>
</dbReference>
<dbReference type="REBASE" id="175344">
    <property type="entry name" value="Mha7982ORF8355P"/>
</dbReference>
<dbReference type="PANTHER" id="PTHR47396:SF1">
    <property type="entry name" value="ATP-DEPENDENT HELICASE IRC3-RELATED"/>
    <property type="match status" value="1"/>
</dbReference>
<dbReference type="InterPro" id="IPR013670">
    <property type="entry name" value="EcoEI_R_C_dom"/>
</dbReference>
<dbReference type="EMBL" id="CP017921">
    <property type="protein sequence ID" value="APH39488.1"/>
    <property type="molecule type" value="Genomic_DNA"/>
</dbReference>
<evidence type="ECO:0000313" key="7">
    <source>
        <dbReference type="Proteomes" id="UP000198669"/>
    </source>
</evidence>